<sequence length="83" mass="9312">MIFSYSCRVVAGAFVTLFAVAMFYNVKHQELYVEACNAAFKLEAARTSAKSNDGKQAQDDWQQELVALIEICTDSKKMRGSEH</sequence>
<feature type="transmembrane region" description="Helical" evidence="1">
    <location>
        <begin position="7"/>
        <end position="26"/>
    </location>
</feature>
<reference evidence="2 3" key="1">
    <citation type="submission" date="2019-06" db="EMBL/GenBank/DDBJ databases">
        <title>Whole genome sequence for Rhodospirillaceae sp. R148.</title>
        <authorList>
            <person name="Wang G."/>
        </authorList>
    </citation>
    <scope>NUCLEOTIDE SEQUENCE [LARGE SCALE GENOMIC DNA]</scope>
    <source>
        <strain evidence="2 3">R148</strain>
    </source>
</reference>
<accession>A0A545U279</accession>
<keyword evidence="3" id="KW-1185">Reference proteome</keyword>
<organism evidence="2 3">
    <name type="scientific">Denitrobaculum tricleocarpae</name>
    <dbReference type="NCBI Taxonomy" id="2591009"/>
    <lineage>
        <taxon>Bacteria</taxon>
        <taxon>Pseudomonadati</taxon>
        <taxon>Pseudomonadota</taxon>
        <taxon>Alphaproteobacteria</taxon>
        <taxon>Rhodospirillales</taxon>
        <taxon>Rhodospirillaceae</taxon>
        <taxon>Denitrobaculum</taxon>
    </lineage>
</organism>
<protein>
    <submittedName>
        <fullName evidence="2">Uncharacterized protein</fullName>
    </submittedName>
</protein>
<dbReference type="Proteomes" id="UP000315252">
    <property type="component" value="Unassembled WGS sequence"/>
</dbReference>
<name>A0A545U279_9PROT</name>
<keyword evidence="1" id="KW-1133">Transmembrane helix</keyword>
<evidence type="ECO:0000313" key="2">
    <source>
        <dbReference type="EMBL" id="TQV83585.1"/>
    </source>
</evidence>
<dbReference type="RefSeq" id="WP_142894822.1">
    <property type="nucleotide sequence ID" value="NZ_ML660052.1"/>
</dbReference>
<evidence type="ECO:0000256" key="1">
    <source>
        <dbReference type="SAM" id="Phobius"/>
    </source>
</evidence>
<keyword evidence="1" id="KW-0472">Membrane</keyword>
<keyword evidence="1" id="KW-0812">Transmembrane</keyword>
<proteinExistence type="predicted"/>
<dbReference type="AlphaFoldDB" id="A0A545U279"/>
<gene>
    <name evidence="2" type="ORF">FKG95_03065</name>
</gene>
<evidence type="ECO:0000313" key="3">
    <source>
        <dbReference type="Proteomes" id="UP000315252"/>
    </source>
</evidence>
<dbReference type="EMBL" id="VHSH01000001">
    <property type="protein sequence ID" value="TQV83585.1"/>
    <property type="molecule type" value="Genomic_DNA"/>
</dbReference>
<comment type="caution">
    <text evidence="2">The sequence shown here is derived from an EMBL/GenBank/DDBJ whole genome shotgun (WGS) entry which is preliminary data.</text>
</comment>